<evidence type="ECO:0000313" key="9">
    <source>
        <dbReference type="EMBL" id="KAH7307996.1"/>
    </source>
</evidence>
<keyword evidence="7" id="KW-1015">Disulfide bond</keyword>
<keyword evidence="4" id="KW-0732">Signal</keyword>
<comment type="caution">
    <text evidence="9">The sequence shown here is derived from an EMBL/GenBank/DDBJ whole genome shotgun (WGS) entry which is preliminary data.</text>
</comment>
<dbReference type="OrthoDB" id="3039123at2759"/>
<dbReference type="EMBL" id="JAGPNK010000016">
    <property type="protein sequence ID" value="KAH7307996.1"/>
    <property type="molecule type" value="Genomic_DNA"/>
</dbReference>
<sequence>MYQIFFYFKTHLYASQRAPKISCEHLKSPQIPGAEVISLNSTELKHYTVPAAPPFLGTPVVDLNVCAVNVILQHPGAKDHVLVKVWMPLDNWNGRFQATGGSGYTAGLLDLTIGPSAKEGYSSASTDGGLSLNPISPEAWALSEDGSLDQDALRNFAYRSIHDMALVGKSLTEQFYGKKPDYSYWNGCSTGGRQAVVAVQNYPELFNGVLAGAPAINWDTYVVAEQWPQVVMHEENSFPSQCELRAFVDAAIAECDALDGVSDGIINDPDTCHFDPYSLVGRRITCDGCKTTITEPVARVIQKILQGPYDSMGRQIWFGLNVGAALDTLANTTITSGHRIGNPFFVNDAWIRYFLVKNPGYDVASITYTEFQRLVNQSQTEYSNIIGTEQANLSAFKNAGGKLLMWHGTIDFRNRVERIMGGPAEVDDFFRLFLAPGVDHCAGNASLGAVPVDPLAALVGWVEEGIVPTELAAKVSGSHSGNRPICPYPKTAQFVGGGNISEHGFVCR</sequence>
<dbReference type="AlphaFoldDB" id="A0A8K0SL96"/>
<evidence type="ECO:0000313" key="10">
    <source>
        <dbReference type="Proteomes" id="UP000813444"/>
    </source>
</evidence>
<evidence type="ECO:0000256" key="5">
    <source>
        <dbReference type="ARBA" id="ARBA00022801"/>
    </source>
</evidence>
<dbReference type="InterPro" id="IPR011118">
    <property type="entry name" value="Tannase/feruloyl_esterase"/>
</dbReference>
<keyword evidence="6" id="KW-0106">Calcium</keyword>
<comment type="similarity">
    <text evidence="1 8">Belongs to the tannase family.</text>
</comment>
<evidence type="ECO:0000256" key="1">
    <source>
        <dbReference type="ARBA" id="ARBA00006249"/>
    </source>
</evidence>
<dbReference type="EC" id="3.1.1.-" evidence="8"/>
<dbReference type="Proteomes" id="UP000813444">
    <property type="component" value="Unassembled WGS sequence"/>
</dbReference>
<evidence type="ECO:0000256" key="2">
    <source>
        <dbReference type="ARBA" id="ARBA00022487"/>
    </source>
</evidence>
<dbReference type="GO" id="GO:0046872">
    <property type="term" value="F:metal ion binding"/>
    <property type="evidence" value="ECO:0007669"/>
    <property type="project" value="UniProtKB-KW"/>
</dbReference>
<dbReference type="SUPFAM" id="SSF53474">
    <property type="entry name" value="alpha/beta-Hydrolases"/>
    <property type="match status" value="1"/>
</dbReference>
<name>A0A8K0SL96_9HYPO</name>
<dbReference type="Pfam" id="PF07519">
    <property type="entry name" value="Tannase"/>
    <property type="match status" value="1"/>
</dbReference>
<evidence type="ECO:0000256" key="7">
    <source>
        <dbReference type="ARBA" id="ARBA00023157"/>
    </source>
</evidence>
<evidence type="ECO:0000256" key="3">
    <source>
        <dbReference type="ARBA" id="ARBA00022723"/>
    </source>
</evidence>
<dbReference type="PANTHER" id="PTHR33938:SF8">
    <property type="entry name" value="CARBOXYLIC ESTER HYDROLASE"/>
    <property type="match status" value="1"/>
</dbReference>
<keyword evidence="5 8" id="KW-0378">Hydrolase</keyword>
<protein>
    <recommendedName>
        <fullName evidence="8">Carboxylic ester hydrolase</fullName>
        <ecNumber evidence="8">3.1.1.-</ecNumber>
    </recommendedName>
</protein>
<reference evidence="9" key="1">
    <citation type="journal article" date="2021" name="Nat. Commun.">
        <title>Genetic determinants of endophytism in the Arabidopsis root mycobiome.</title>
        <authorList>
            <person name="Mesny F."/>
            <person name="Miyauchi S."/>
            <person name="Thiergart T."/>
            <person name="Pickel B."/>
            <person name="Atanasova L."/>
            <person name="Karlsson M."/>
            <person name="Huettel B."/>
            <person name="Barry K.W."/>
            <person name="Haridas S."/>
            <person name="Chen C."/>
            <person name="Bauer D."/>
            <person name="Andreopoulos W."/>
            <person name="Pangilinan J."/>
            <person name="LaButti K."/>
            <person name="Riley R."/>
            <person name="Lipzen A."/>
            <person name="Clum A."/>
            <person name="Drula E."/>
            <person name="Henrissat B."/>
            <person name="Kohler A."/>
            <person name="Grigoriev I.V."/>
            <person name="Martin F.M."/>
            <person name="Hacquard S."/>
        </authorList>
    </citation>
    <scope>NUCLEOTIDE SEQUENCE</scope>
    <source>
        <strain evidence="9">MPI-CAGE-CH-0235</strain>
    </source>
</reference>
<proteinExistence type="inferred from homology"/>
<evidence type="ECO:0000256" key="6">
    <source>
        <dbReference type="ARBA" id="ARBA00022837"/>
    </source>
</evidence>
<gene>
    <name evidence="9" type="ORF">B0I35DRAFT_492059</name>
</gene>
<dbReference type="GO" id="GO:0030600">
    <property type="term" value="F:feruloyl esterase activity"/>
    <property type="evidence" value="ECO:0007669"/>
    <property type="project" value="UniProtKB-ARBA"/>
</dbReference>
<evidence type="ECO:0000256" key="4">
    <source>
        <dbReference type="ARBA" id="ARBA00022729"/>
    </source>
</evidence>
<dbReference type="InterPro" id="IPR029058">
    <property type="entry name" value="AB_hydrolase_fold"/>
</dbReference>
<dbReference type="PANTHER" id="PTHR33938">
    <property type="entry name" value="FERULOYL ESTERASE B-RELATED"/>
    <property type="match status" value="1"/>
</dbReference>
<keyword evidence="3" id="KW-0479">Metal-binding</keyword>
<keyword evidence="10" id="KW-1185">Reference proteome</keyword>
<organism evidence="9 10">
    <name type="scientific">Stachybotrys elegans</name>
    <dbReference type="NCBI Taxonomy" id="80388"/>
    <lineage>
        <taxon>Eukaryota</taxon>
        <taxon>Fungi</taxon>
        <taxon>Dikarya</taxon>
        <taxon>Ascomycota</taxon>
        <taxon>Pezizomycotina</taxon>
        <taxon>Sordariomycetes</taxon>
        <taxon>Hypocreomycetidae</taxon>
        <taxon>Hypocreales</taxon>
        <taxon>Stachybotryaceae</taxon>
        <taxon>Stachybotrys</taxon>
    </lineage>
</organism>
<dbReference type="Gene3D" id="3.40.50.1820">
    <property type="entry name" value="alpha/beta hydrolase"/>
    <property type="match status" value="1"/>
</dbReference>
<evidence type="ECO:0000256" key="8">
    <source>
        <dbReference type="RuleBase" id="RU361238"/>
    </source>
</evidence>
<accession>A0A8K0SL96</accession>
<keyword evidence="2" id="KW-0719">Serine esterase</keyword>